<dbReference type="PANTHER" id="PTHR30408">
    <property type="entry name" value="TYPE-1 RESTRICTION ENZYME ECOKI SPECIFICITY PROTEIN"/>
    <property type="match status" value="1"/>
</dbReference>
<accession>A0ABY5P075</accession>
<dbReference type="SUPFAM" id="SSF116734">
    <property type="entry name" value="DNA methylase specificity domain"/>
    <property type="match status" value="1"/>
</dbReference>
<keyword evidence="6" id="KW-1185">Reference proteome</keyword>
<proteinExistence type="inferred from homology"/>
<dbReference type="InterPro" id="IPR044946">
    <property type="entry name" value="Restrct_endonuc_typeI_TRD_sf"/>
</dbReference>
<sequence>MGDITKKIGSGKTPKGGNSTYLDVGIPLIRSQNIFGNRLDFTDIAYISKDTDNEMKNSRVNENDVLLNITGASIGRSAVYREKFTANVNQHVCIIRPEKHYSSNFIQLNLSSYKGQKEVELNQAGGGREGLNFKQISKMSFYYPNYNEQTKIGNFFKQLDGTIALHQRKV</sequence>
<reference evidence="5" key="1">
    <citation type="submission" date="2022-08" db="EMBL/GenBank/DDBJ databases">
        <title>Genome sequence of Vagococcus luciliae DSM 112651.</title>
        <authorList>
            <person name="Juan G."/>
            <person name="Anja P."/>
            <person name="Rolf D."/>
            <person name="Kampfer P."/>
            <person name="Vilcinskas A."/>
        </authorList>
    </citation>
    <scope>NUCLEOTIDE SEQUENCE</scope>
    <source>
        <strain evidence="5">G314FT</strain>
    </source>
</reference>
<organism evidence="5 6">
    <name type="scientific">Vagococcus luciliae</name>
    <dbReference type="NCBI Taxonomy" id="2920380"/>
    <lineage>
        <taxon>Bacteria</taxon>
        <taxon>Bacillati</taxon>
        <taxon>Bacillota</taxon>
        <taxon>Bacilli</taxon>
        <taxon>Lactobacillales</taxon>
        <taxon>Enterococcaceae</taxon>
        <taxon>Vagococcus</taxon>
    </lineage>
</organism>
<dbReference type="Proteomes" id="UP001058273">
    <property type="component" value="Chromosome"/>
</dbReference>
<dbReference type="Gene3D" id="3.90.220.20">
    <property type="entry name" value="DNA methylase specificity domains"/>
    <property type="match status" value="1"/>
</dbReference>
<dbReference type="PANTHER" id="PTHR30408:SF12">
    <property type="entry name" value="TYPE I RESTRICTION ENZYME MJAVIII SPECIFICITY SUBUNIT"/>
    <property type="match status" value="1"/>
</dbReference>
<keyword evidence="3" id="KW-0238">DNA-binding</keyword>
<dbReference type="EMBL" id="CP102451">
    <property type="protein sequence ID" value="UUV99066.1"/>
    <property type="molecule type" value="Genomic_DNA"/>
</dbReference>
<reference evidence="5" key="2">
    <citation type="submission" date="2022-08" db="EMBL/GenBank/DDBJ databases">
        <authorList>
            <person name="Poehlein A."/>
            <person name="Guzman J."/>
            <person name="Daniel R."/>
            <person name="Vilcinskas A."/>
        </authorList>
    </citation>
    <scope>NUCLEOTIDE SEQUENCE</scope>
    <source>
        <strain evidence="5">G314FT</strain>
    </source>
</reference>
<dbReference type="InterPro" id="IPR000055">
    <property type="entry name" value="Restrct_endonuc_typeI_TRD"/>
</dbReference>
<name>A0ABY5P075_9ENTE</name>
<dbReference type="Pfam" id="PF01420">
    <property type="entry name" value="Methylase_S"/>
    <property type="match status" value="1"/>
</dbReference>
<keyword evidence="2" id="KW-0680">Restriction system</keyword>
<dbReference type="InterPro" id="IPR052021">
    <property type="entry name" value="Type-I_RS_S_subunit"/>
</dbReference>
<protein>
    <recommendedName>
        <fullName evidence="4">Type I restriction modification DNA specificity domain-containing protein</fullName>
    </recommendedName>
</protein>
<feature type="domain" description="Type I restriction modification DNA specificity" evidence="4">
    <location>
        <begin position="2"/>
        <end position="169"/>
    </location>
</feature>
<evidence type="ECO:0000313" key="5">
    <source>
        <dbReference type="EMBL" id="UUV99066.1"/>
    </source>
</evidence>
<evidence type="ECO:0000256" key="3">
    <source>
        <dbReference type="ARBA" id="ARBA00023125"/>
    </source>
</evidence>
<evidence type="ECO:0000256" key="1">
    <source>
        <dbReference type="ARBA" id="ARBA00010923"/>
    </source>
</evidence>
<gene>
    <name evidence="5" type="ORF">G314FT_12250</name>
</gene>
<evidence type="ECO:0000259" key="4">
    <source>
        <dbReference type="Pfam" id="PF01420"/>
    </source>
</evidence>
<evidence type="ECO:0000313" key="6">
    <source>
        <dbReference type="Proteomes" id="UP001058273"/>
    </source>
</evidence>
<dbReference type="RefSeq" id="WP_257699505.1">
    <property type="nucleotide sequence ID" value="NZ_CP102451.1"/>
</dbReference>
<evidence type="ECO:0000256" key="2">
    <source>
        <dbReference type="ARBA" id="ARBA00022747"/>
    </source>
</evidence>
<comment type="similarity">
    <text evidence="1">Belongs to the type-I restriction system S methylase family.</text>
</comment>